<dbReference type="InterPro" id="IPR019149">
    <property type="entry name" value="ABHD18"/>
</dbReference>
<sequence>MKSWEAGFSRAFMFAEVVPRSLRSARIAHIRDTRSGRPRSGWGPRAVGETVFDEFFIALNSVLRDIPADEAVADYVDRCATIADEFVALGVQGASRDPGPPAILRRQSRRFMTTPYEQISFQVADPLPASVAEFDPGAANEASARVLSHGGTRRRWLIWVHGASQGRPDDLFTFRAAHLHNDLDFEVVMPVLPAHGPRSLPGVAYPGFDPILNVLITMRAVAEIRSLIGWIHTHDPIDITIAGTSLGGPIAALVASLDPRVSSVLATVPMLDMHRTLTHHMARGGIRGKLMAELLSSEPVRTVSAVMDPLSVEPHAEPDRRMVIAALNDRITSVTAAQQLHQHWNGRVHWYQGSHVGSVFAGDVKAVADSFLLGRPTKSAPSV</sequence>
<dbReference type="RefSeq" id="WP_213247569.1">
    <property type="nucleotide sequence ID" value="NZ_CP045806.1"/>
</dbReference>
<keyword evidence="2" id="KW-1185">Reference proteome</keyword>
<organism evidence="1 2">
    <name type="scientific">Gordonia pseudamarae</name>
    <dbReference type="NCBI Taxonomy" id="2831662"/>
    <lineage>
        <taxon>Bacteria</taxon>
        <taxon>Bacillati</taxon>
        <taxon>Actinomycetota</taxon>
        <taxon>Actinomycetes</taxon>
        <taxon>Mycobacteriales</taxon>
        <taxon>Gordoniaceae</taxon>
        <taxon>Gordonia</taxon>
    </lineage>
</organism>
<evidence type="ECO:0000313" key="1">
    <source>
        <dbReference type="EMBL" id="QHN34453.1"/>
    </source>
</evidence>
<dbReference type="Pfam" id="PF09752">
    <property type="entry name" value="ABHD18"/>
    <property type="match status" value="1"/>
</dbReference>
<dbReference type="PANTHER" id="PTHR13617:SF14">
    <property type="entry name" value="PROTEIN ABHD18"/>
    <property type="match status" value="1"/>
</dbReference>
<name>A0ABX6IGN2_9ACTN</name>
<dbReference type="SUPFAM" id="SSF53474">
    <property type="entry name" value="alpha/beta-Hydrolases"/>
    <property type="match status" value="1"/>
</dbReference>
<protein>
    <submittedName>
        <fullName evidence="1">Abhydrolase domain-containing 18</fullName>
    </submittedName>
</protein>
<reference evidence="1" key="1">
    <citation type="journal article" date="2021" name="Nat. Microbiol.">
        <title>Cocultivation of an ultrasmall environmental parasitic bacterium with lytic ability against bacteria associated with wastewater foams.</title>
        <authorList>
            <person name="Batinovic S."/>
            <person name="Rose J.J.A."/>
            <person name="Ratcliffe J."/>
            <person name="Seviour R.J."/>
            <person name="Petrovski S."/>
        </authorList>
    </citation>
    <scope>NUCLEOTIDE SEQUENCE</scope>
    <source>
        <strain evidence="1">CON9</strain>
    </source>
</reference>
<evidence type="ECO:0000313" key="2">
    <source>
        <dbReference type="Proteomes" id="UP001059836"/>
    </source>
</evidence>
<dbReference type="EMBL" id="CP045809">
    <property type="protein sequence ID" value="QHN34453.1"/>
    <property type="molecule type" value="Genomic_DNA"/>
</dbReference>
<accession>A0ABX6IGN2</accession>
<dbReference type="Gene3D" id="3.40.50.1820">
    <property type="entry name" value="alpha/beta hydrolase"/>
    <property type="match status" value="1"/>
</dbReference>
<gene>
    <name evidence="1" type="ORF">GII31_05620</name>
</gene>
<dbReference type="PANTHER" id="PTHR13617">
    <property type="entry name" value="PROTEIN ABHD18"/>
    <property type="match status" value="1"/>
</dbReference>
<proteinExistence type="predicted"/>
<dbReference type="InterPro" id="IPR029058">
    <property type="entry name" value="AB_hydrolase_fold"/>
</dbReference>
<dbReference type="Proteomes" id="UP001059836">
    <property type="component" value="Chromosome"/>
</dbReference>